<gene>
    <name evidence="3" type="ORF">CTI12_AA411160</name>
</gene>
<keyword evidence="4" id="KW-1185">Reference proteome</keyword>
<accession>A0A2U1LTC9</accession>
<evidence type="ECO:0000259" key="2">
    <source>
        <dbReference type="Pfam" id="PF12143"/>
    </source>
</evidence>
<keyword evidence="1" id="KW-0732">Signal</keyword>
<feature type="domain" description="Polyphenol oxidase C-terminal" evidence="2">
    <location>
        <begin position="108"/>
        <end position="170"/>
    </location>
</feature>
<name>A0A2U1LTC9_ARTAN</name>
<reference evidence="3 4" key="1">
    <citation type="journal article" date="2018" name="Mol. Plant">
        <title>The genome of Artemisia annua provides insight into the evolution of Asteraceae family and artemisinin biosynthesis.</title>
        <authorList>
            <person name="Shen Q."/>
            <person name="Zhang L."/>
            <person name="Liao Z."/>
            <person name="Wang S."/>
            <person name="Yan T."/>
            <person name="Shi P."/>
            <person name="Liu M."/>
            <person name="Fu X."/>
            <person name="Pan Q."/>
            <person name="Wang Y."/>
            <person name="Lv Z."/>
            <person name="Lu X."/>
            <person name="Zhang F."/>
            <person name="Jiang W."/>
            <person name="Ma Y."/>
            <person name="Chen M."/>
            <person name="Hao X."/>
            <person name="Li L."/>
            <person name="Tang Y."/>
            <person name="Lv G."/>
            <person name="Zhou Y."/>
            <person name="Sun X."/>
            <person name="Brodelius P.E."/>
            <person name="Rose J.K.C."/>
            <person name="Tang K."/>
        </authorList>
    </citation>
    <scope>NUCLEOTIDE SEQUENCE [LARGE SCALE GENOMIC DNA]</scope>
    <source>
        <strain evidence="4">cv. Huhao1</strain>
        <tissue evidence="3">Leaf</tissue>
    </source>
</reference>
<evidence type="ECO:0000313" key="4">
    <source>
        <dbReference type="Proteomes" id="UP000245207"/>
    </source>
</evidence>
<comment type="caution">
    <text evidence="3">The sequence shown here is derived from an EMBL/GenBank/DDBJ whole genome shotgun (WGS) entry which is preliminary data.</text>
</comment>
<sequence length="287" mass="32599">MYASFTSNPNDEAMLLMLFLCRFLQDIYASFLQDAYLHKTSQHTTGFLWLGPAKIDRKYRKHCVELIAVVELKYQRLWLVTVLQLMLLYHQAPFAASFASVPIGLMKQFNSKKFLKIDVFVNHNVEINETLPTACDPEFAGSFAQVPHSYNQGGMLMPSAARFRLNQLSTLISQDSTSSVIRRDMVYLLSDSFDPLHLSHKFLSEIEGVVFAANMSKKRSGWFSTAKRVFEPLNKDFNDKGNGAKQVLFYGVWGIDPEQPSTCICVRIQVMSYSVDFGGGLFHFQDG</sequence>
<proteinExistence type="predicted"/>
<protein>
    <submittedName>
        <fullName evidence="3">Putative domain, di-copper centre, Polyphenol oxidase</fullName>
    </submittedName>
</protein>
<dbReference type="GO" id="GO:0004097">
    <property type="term" value="F:catechol oxidase activity"/>
    <property type="evidence" value="ECO:0007669"/>
    <property type="project" value="InterPro"/>
</dbReference>
<feature type="chain" id="PRO_5015700246" evidence="1">
    <location>
        <begin position="30"/>
        <end position="287"/>
    </location>
</feature>
<dbReference type="Proteomes" id="UP000245207">
    <property type="component" value="Unassembled WGS sequence"/>
</dbReference>
<dbReference type="AlphaFoldDB" id="A0A2U1LTC9"/>
<dbReference type="OrthoDB" id="8251209at2759"/>
<evidence type="ECO:0000256" key="1">
    <source>
        <dbReference type="SAM" id="SignalP"/>
    </source>
</evidence>
<evidence type="ECO:0000313" key="3">
    <source>
        <dbReference type="EMBL" id="PWA52253.1"/>
    </source>
</evidence>
<organism evidence="3 4">
    <name type="scientific">Artemisia annua</name>
    <name type="common">Sweet wormwood</name>
    <dbReference type="NCBI Taxonomy" id="35608"/>
    <lineage>
        <taxon>Eukaryota</taxon>
        <taxon>Viridiplantae</taxon>
        <taxon>Streptophyta</taxon>
        <taxon>Embryophyta</taxon>
        <taxon>Tracheophyta</taxon>
        <taxon>Spermatophyta</taxon>
        <taxon>Magnoliopsida</taxon>
        <taxon>eudicotyledons</taxon>
        <taxon>Gunneridae</taxon>
        <taxon>Pentapetalae</taxon>
        <taxon>asterids</taxon>
        <taxon>campanulids</taxon>
        <taxon>Asterales</taxon>
        <taxon>Asteraceae</taxon>
        <taxon>Asteroideae</taxon>
        <taxon>Anthemideae</taxon>
        <taxon>Artemisiinae</taxon>
        <taxon>Artemisia</taxon>
    </lineage>
</organism>
<dbReference type="Pfam" id="PF12143">
    <property type="entry name" value="PPO1_KFDV"/>
    <property type="match status" value="1"/>
</dbReference>
<dbReference type="InterPro" id="IPR022740">
    <property type="entry name" value="Polyphenol_oxidase_C"/>
</dbReference>
<feature type="signal peptide" evidence="1">
    <location>
        <begin position="1"/>
        <end position="29"/>
    </location>
</feature>
<dbReference type="EMBL" id="PKPP01007859">
    <property type="protein sequence ID" value="PWA52253.1"/>
    <property type="molecule type" value="Genomic_DNA"/>
</dbReference>